<evidence type="ECO:0000256" key="4">
    <source>
        <dbReference type="ARBA" id="ARBA00022692"/>
    </source>
</evidence>
<keyword evidence="6 7" id="KW-0998">Cell outer membrane</keyword>
<dbReference type="Gene3D" id="2.170.130.10">
    <property type="entry name" value="TonB-dependent receptor, plug domain"/>
    <property type="match status" value="1"/>
</dbReference>
<keyword evidence="2 7" id="KW-0813">Transport</keyword>
<evidence type="ECO:0000259" key="8">
    <source>
        <dbReference type="Pfam" id="PF07715"/>
    </source>
</evidence>
<evidence type="ECO:0000256" key="7">
    <source>
        <dbReference type="PROSITE-ProRule" id="PRU01360"/>
    </source>
</evidence>
<reference evidence="10 11" key="1">
    <citation type="submission" date="2018-04" db="EMBL/GenBank/DDBJ databases">
        <title>Sphingobacterium sp. M46 Genome.</title>
        <authorList>
            <person name="Cheng J."/>
            <person name="Li Y."/>
        </authorList>
    </citation>
    <scope>NUCLEOTIDE SEQUENCE [LARGE SCALE GENOMIC DNA]</scope>
    <source>
        <strain evidence="10 11">M46</strain>
    </source>
</reference>
<evidence type="ECO:0000313" key="10">
    <source>
        <dbReference type="EMBL" id="PUV24147.1"/>
    </source>
</evidence>
<dbReference type="PANTHER" id="PTHR40980">
    <property type="entry name" value="PLUG DOMAIN-CONTAINING PROTEIN"/>
    <property type="match status" value="1"/>
</dbReference>
<dbReference type="PROSITE" id="PS52016">
    <property type="entry name" value="TONB_DEPENDENT_REC_3"/>
    <property type="match status" value="1"/>
</dbReference>
<dbReference type="RefSeq" id="WP_108634075.1">
    <property type="nucleotide sequence ID" value="NZ_QCXX01000003.1"/>
</dbReference>
<comment type="subcellular location">
    <subcellularLocation>
        <location evidence="1 7">Cell outer membrane</location>
        <topology evidence="1 7">Multi-pass membrane protein</topology>
    </subcellularLocation>
</comment>
<evidence type="ECO:0000256" key="3">
    <source>
        <dbReference type="ARBA" id="ARBA00022452"/>
    </source>
</evidence>
<evidence type="ECO:0000259" key="9">
    <source>
        <dbReference type="Pfam" id="PF14905"/>
    </source>
</evidence>
<dbReference type="GO" id="GO:0009279">
    <property type="term" value="C:cell outer membrane"/>
    <property type="evidence" value="ECO:0007669"/>
    <property type="project" value="UniProtKB-SubCell"/>
</dbReference>
<organism evidence="10 11">
    <name type="scientific">Sphingobacterium athyrii</name>
    <dbReference type="NCBI Taxonomy" id="2152717"/>
    <lineage>
        <taxon>Bacteria</taxon>
        <taxon>Pseudomonadati</taxon>
        <taxon>Bacteroidota</taxon>
        <taxon>Sphingobacteriia</taxon>
        <taxon>Sphingobacteriales</taxon>
        <taxon>Sphingobacteriaceae</taxon>
        <taxon>Sphingobacterium</taxon>
    </lineage>
</organism>
<dbReference type="Gene3D" id="2.40.170.20">
    <property type="entry name" value="TonB-dependent receptor, beta-barrel domain"/>
    <property type="match status" value="1"/>
</dbReference>
<dbReference type="PANTHER" id="PTHR40980:SF4">
    <property type="entry name" value="TONB-DEPENDENT RECEPTOR-LIKE BETA-BARREL DOMAIN-CONTAINING PROTEIN"/>
    <property type="match status" value="1"/>
</dbReference>
<comment type="caution">
    <text evidence="10">The sequence shown here is derived from an EMBL/GenBank/DDBJ whole genome shotgun (WGS) entry which is preliminary data.</text>
</comment>
<evidence type="ECO:0000256" key="1">
    <source>
        <dbReference type="ARBA" id="ARBA00004571"/>
    </source>
</evidence>
<evidence type="ECO:0000256" key="2">
    <source>
        <dbReference type="ARBA" id="ARBA00022448"/>
    </source>
</evidence>
<keyword evidence="11" id="KW-1185">Reference proteome</keyword>
<dbReference type="Pfam" id="PF07715">
    <property type="entry name" value="Plug"/>
    <property type="match status" value="1"/>
</dbReference>
<feature type="domain" description="TonB-dependent receptor plug" evidence="8">
    <location>
        <begin position="157"/>
        <end position="233"/>
    </location>
</feature>
<dbReference type="OrthoDB" id="606851at2"/>
<evidence type="ECO:0000313" key="11">
    <source>
        <dbReference type="Proteomes" id="UP000250831"/>
    </source>
</evidence>
<dbReference type="InterPro" id="IPR041700">
    <property type="entry name" value="OMP_b-brl_3"/>
</dbReference>
<keyword evidence="4 7" id="KW-0812">Transmembrane</keyword>
<proteinExistence type="inferred from homology"/>
<dbReference type="AlphaFoldDB" id="A0A363NTQ9"/>
<dbReference type="InterPro" id="IPR036942">
    <property type="entry name" value="Beta-barrel_TonB_sf"/>
</dbReference>
<keyword evidence="3 7" id="KW-1134">Transmembrane beta strand</keyword>
<dbReference type="InterPro" id="IPR037066">
    <property type="entry name" value="Plug_dom_sf"/>
</dbReference>
<dbReference type="Pfam" id="PF14905">
    <property type="entry name" value="OMP_b-brl_3"/>
    <property type="match status" value="1"/>
</dbReference>
<comment type="similarity">
    <text evidence="7">Belongs to the TonB-dependent receptor family.</text>
</comment>
<evidence type="ECO:0000256" key="6">
    <source>
        <dbReference type="ARBA" id="ARBA00023237"/>
    </source>
</evidence>
<dbReference type="InterPro" id="IPR039426">
    <property type="entry name" value="TonB-dep_rcpt-like"/>
</dbReference>
<protein>
    <recommendedName>
        <fullName evidence="12">TonB-dependent receptor</fullName>
    </recommendedName>
</protein>
<evidence type="ECO:0008006" key="12">
    <source>
        <dbReference type="Google" id="ProtNLM"/>
    </source>
</evidence>
<dbReference type="InterPro" id="IPR012910">
    <property type="entry name" value="Plug_dom"/>
</dbReference>
<dbReference type="Proteomes" id="UP000250831">
    <property type="component" value="Unassembled WGS sequence"/>
</dbReference>
<sequence>MAIRFIFTSLLLVLSIVFLPVSSFSQQRMSKKTEKVVYGQIKDSISYQSLEFSNVTVFHRGNRLISLVADKNGKFQFRLDSLEYVDVKISLVGYKDKYLENIKTPNDSIELNLGTIYLEKGNVLETVLVTKSVPVIENKLDKMIYHVSNDPSLLGTTGEDVFRKLPMVSLGYDGKVALRGNQHVKILIDGKPSGIMSGNIADALRMIPSSQIKSVEIMTNPSLKYDVEGGGGIINIITNRLTVQGLNGGVGATFGTRQSNQSSNLAGRIGRFGITGSIGNSWSYPIASVITTENLTAQGEPIFSQKNDSRNRRNGTQFAVAMDFSLDSLQMFVANVNFNNLVIMTNNNIHSHYAENEFVGAVDNKQPIGNFDFSTDYIRKFGSSGKEMTLSFQYLKGKNDLKYHSNYDNHIESGRNLGNNHEYTAQLDFKYPISSLSLDFGAKIVDRNINSVVNIDTSGTDGSIQHDSNRSYSFKYHQNFIAGYAIAGMPIGESFNINGGVRWEKTILKGDETSSSSDFSNKSDNLFPNIAFSYSYSKNSTFKILYGKRIQRPSLYYLNPFRNNTDRTSQIQGNPRLKSEIINNIEIGGDFNFFKSTGQINVSLYYKSTNNIIEPVAQQIIENGNIVMLQTFENIGRNKSFGTNFYGSLKFLKRFNLKANLDVYTYSNSPYKDFSNSIKEPNKTSIMYKTFVGMDVNLGRGYTFDSYLFYDSPQITFQGEFAAFNLLNISFKKKILKDAAVVGISIVDPFNNIKNLGNYSASPNFIQTGNFSIPFRSFGLSLSWQFGKNKSNAYQSKEKQIRNDDQKIST</sequence>
<gene>
    <name evidence="10" type="ORF">DCO56_12320</name>
</gene>
<name>A0A363NTQ9_9SPHI</name>
<evidence type="ECO:0000256" key="5">
    <source>
        <dbReference type="ARBA" id="ARBA00023136"/>
    </source>
</evidence>
<dbReference type="SUPFAM" id="SSF56935">
    <property type="entry name" value="Porins"/>
    <property type="match status" value="1"/>
</dbReference>
<dbReference type="EMBL" id="QCXX01000003">
    <property type="protein sequence ID" value="PUV24147.1"/>
    <property type="molecule type" value="Genomic_DNA"/>
</dbReference>
<feature type="domain" description="Outer membrane protein beta-barrel" evidence="9">
    <location>
        <begin position="379"/>
        <end position="784"/>
    </location>
</feature>
<keyword evidence="5 7" id="KW-0472">Membrane</keyword>
<accession>A0A363NTQ9</accession>